<dbReference type="GO" id="GO:0009254">
    <property type="term" value="P:peptidoglycan turnover"/>
    <property type="evidence" value="ECO:0007669"/>
    <property type="project" value="TreeGrafter"/>
</dbReference>
<dbReference type="Proteomes" id="UP000273807">
    <property type="component" value="Unassembled WGS sequence"/>
</dbReference>
<dbReference type="InterPro" id="IPR036962">
    <property type="entry name" value="Glyco_hydro_3_N_sf"/>
</dbReference>
<dbReference type="InterPro" id="IPR017853">
    <property type="entry name" value="GH"/>
</dbReference>
<proteinExistence type="inferred from homology"/>
<dbReference type="InterPro" id="IPR001764">
    <property type="entry name" value="Glyco_hydro_3_N"/>
</dbReference>
<accession>A0A3N0C0G6</accession>
<dbReference type="GO" id="GO:0004563">
    <property type="term" value="F:beta-N-acetylhexosaminidase activity"/>
    <property type="evidence" value="ECO:0007669"/>
    <property type="project" value="UniProtKB-EC"/>
</dbReference>
<dbReference type="GO" id="GO:0005975">
    <property type="term" value="P:carbohydrate metabolic process"/>
    <property type="evidence" value="ECO:0007669"/>
    <property type="project" value="InterPro"/>
</dbReference>
<sequence length="482" mass="47341">MSTEELAGQVLLPFYSGLDAEAQAATVQRLHLAGSIIMGDNVPGMSDGQVDTAAMLGVTRRLQAATQAGGRSWPGMIAVDQEGGMVSRLRAPLTEWPAPMSYGAAGNAPLAGDAGTAMAAELAALGFNTDFAPTVDVTMGPADRAVGARSLSGDAGTAAGLGVGFAQGLLAGGLLPAVKHFPGHGSVTADSHESLPVQNGTPEQLRTRDLVPFQAAIDAGLPMVMTGHLAVSAWQPGVPATVSAASYAELRAMGFQGVAVTDALNMGAVTGAYPDDSAAPLALAAGADLLVMPARVDVAHAAIVGAVKTGSLPAGRLAEAAQRVVTMMMWRGRTGAAPGLPPGSGAELSRHISAAAITVLAGPCQGPLVPGSMRIAGGSALDRARFAAAAGAAGISVGSGPLVTLIGFGGSAAAPEAAEAAVAVALDAPWPLADSAAPTRIALYGRTPGAFAALADVLAGRAAAPGRLPAAVGPHPPGSGCG</sequence>
<organism evidence="7 8">
    <name type="scientific">Arthrobacter oryzae</name>
    <dbReference type="NCBI Taxonomy" id="409290"/>
    <lineage>
        <taxon>Bacteria</taxon>
        <taxon>Bacillati</taxon>
        <taxon>Actinomycetota</taxon>
        <taxon>Actinomycetes</taxon>
        <taxon>Micrococcales</taxon>
        <taxon>Micrococcaceae</taxon>
        <taxon>Arthrobacter</taxon>
    </lineage>
</organism>
<comment type="similarity">
    <text evidence="2">Belongs to the glycosyl hydrolase 3 family.</text>
</comment>
<dbReference type="EC" id="3.2.1.52" evidence="3"/>
<dbReference type="Pfam" id="PF00933">
    <property type="entry name" value="Glyco_hydro_3"/>
    <property type="match status" value="1"/>
</dbReference>
<evidence type="ECO:0000256" key="3">
    <source>
        <dbReference type="ARBA" id="ARBA00012663"/>
    </source>
</evidence>
<evidence type="ECO:0000313" key="8">
    <source>
        <dbReference type="Proteomes" id="UP000273807"/>
    </source>
</evidence>
<name>A0A3N0C0G6_9MICC</name>
<dbReference type="PANTHER" id="PTHR30480">
    <property type="entry name" value="BETA-HEXOSAMINIDASE-RELATED"/>
    <property type="match status" value="1"/>
</dbReference>
<evidence type="ECO:0000259" key="6">
    <source>
        <dbReference type="Pfam" id="PF00933"/>
    </source>
</evidence>
<comment type="caution">
    <text evidence="7">The sequence shown here is derived from an EMBL/GenBank/DDBJ whole genome shotgun (WGS) entry which is preliminary data.</text>
</comment>
<dbReference type="OrthoDB" id="9805821at2"/>
<keyword evidence="8" id="KW-1185">Reference proteome</keyword>
<dbReference type="AlphaFoldDB" id="A0A3N0C0G6"/>
<keyword evidence="4" id="KW-0378">Hydrolase</keyword>
<evidence type="ECO:0000256" key="5">
    <source>
        <dbReference type="ARBA" id="ARBA00023295"/>
    </source>
</evidence>
<dbReference type="SUPFAM" id="SSF51445">
    <property type="entry name" value="(Trans)glycosidases"/>
    <property type="match status" value="1"/>
</dbReference>
<feature type="domain" description="Glycoside hydrolase family 3 N-terminal" evidence="6">
    <location>
        <begin position="20"/>
        <end position="326"/>
    </location>
</feature>
<dbReference type="Gene3D" id="3.20.20.300">
    <property type="entry name" value="Glycoside hydrolase, family 3, N-terminal domain"/>
    <property type="match status" value="1"/>
</dbReference>
<evidence type="ECO:0000256" key="4">
    <source>
        <dbReference type="ARBA" id="ARBA00022801"/>
    </source>
</evidence>
<dbReference type="InterPro" id="IPR050226">
    <property type="entry name" value="NagZ_Beta-hexosaminidase"/>
</dbReference>
<dbReference type="PANTHER" id="PTHR30480:SF13">
    <property type="entry name" value="BETA-HEXOSAMINIDASE"/>
    <property type="match status" value="1"/>
</dbReference>
<protein>
    <recommendedName>
        <fullName evidence="3">beta-N-acetylhexosaminidase</fullName>
        <ecNumber evidence="3">3.2.1.52</ecNumber>
    </recommendedName>
</protein>
<keyword evidence="5" id="KW-0326">Glycosidase</keyword>
<dbReference type="EMBL" id="RBED01000094">
    <property type="protein sequence ID" value="RNL55311.1"/>
    <property type="molecule type" value="Genomic_DNA"/>
</dbReference>
<evidence type="ECO:0000256" key="2">
    <source>
        <dbReference type="ARBA" id="ARBA00005336"/>
    </source>
</evidence>
<comment type="catalytic activity">
    <reaction evidence="1">
        <text>Hydrolysis of terminal non-reducing N-acetyl-D-hexosamine residues in N-acetyl-beta-D-hexosaminides.</text>
        <dbReference type="EC" id="3.2.1.52"/>
    </reaction>
</comment>
<reference evidence="7 8" key="1">
    <citation type="submission" date="2018-10" db="EMBL/GenBank/DDBJ databases">
        <title>Genome sequencing of Arthrobacter oryzae TNB02.</title>
        <authorList>
            <person name="Cho Y.-J."/>
            <person name="Cho A."/>
            <person name="Kim O.-S."/>
        </authorList>
    </citation>
    <scope>NUCLEOTIDE SEQUENCE [LARGE SCALE GENOMIC DNA]</scope>
    <source>
        <strain evidence="7 8">TNB02</strain>
    </source>
</reference>
<evidence type="ECO:0000256" key="1">
    <source>
        <dbReference type="ARBA" id="ARBA00001231"/>
    </source>
</evidence>
<evidence type="ECO:0000313" key="7">
    <source>
        <dbReference type="EMBL" id="RNL55311.1"/>
    </source>
</evidence>
<gene>
    <name evidence="7" type="ORF">D7003_10115</name>
</gene>